<dbReference type="SUPFAM" id="SSF51306">
    <property type="entry name" value="LexA/Signal peptidase"/>
    <property type="match status" value="1"/>
</dbReference>
<keyword evidence="10" id="KW-1185">Reference proteome</keyword>
<dbReference type="RefSeq" id="WP_158038930.1">
    <property type="nucleotide sequence ID" value="NZ_JACCFV010000001.1"/>
</dbReference>
<dbReference type="GO" id="GO:0004252">
    <property type="term" value="F:serine-type endopeptidase activity"/>
    <property type="evidence" value="ECO:0007669"/>
    <property type="project" value="UniProtKB-UniRule"/>
</dbReference>
<evidence type="ECO:0000256" key="4">
    <source>
        <dbReference type="ARBA" id="ARBA00022989"/>
    </source>
</evidence>
<dbReference type="EC" id="3.4.21.89" evidence="6"/>
<comment type="caution">
    <text evidence="9">The sequence shown here is derived from an EMBL/GenBank/DDBJ whole genome shotgun (WGS) entry which is preliminary data.</text>
</comment>
<dbReference type="Pfam" id="PF00717">
    <property type="entry name" value="Peptidase_S24"/>
    <property type="match status" value="1"/>
</dbReference>
<dbReference type="GO" id="GO:0009003">
    <property type="term" value="F:signal peptidase activity"/>
    <property type="evidence" value="ECO:0007669"/>
    <property type="project" value="UniProtKB-EC"/>
</dbReference>
<keyword evidence="2" id="KW-0645">Protease</keyword>
<accession>A0A7J5C1J9</accession>
<dbReference type="PANTHER" id="PTHR10806">
    <property type="entry name" value="SIGNAL PEPTIDASE COMPLEX CATALYTIC SUBUNIT SEC11"/>
    <property type="match status" value="1"/>
</dbReference>
<dbReference type="NCBIfam" id="TIGR02228">
    <property type="entry name" value="sigpep_I_arch"/>
    <property type="match status" value="1"/>
</dbReference>
<evidence type="ECO:0000256" key="5">
    <source>
        <dbReference type="ARBA" id="ARBA00023136"/>
    </source>
</evidence>
<dbReference type="Proteomes" id="UP000467240">
    <property type="component" value="Unassembled WGS sequence"/>
</dbReference>
<protein>
    <recommendedName>
        <fullName evidence="6">Signal peptidase I</fullName>
        <ecNumber evidence="6">3.4.21.89</ecNumber>
    </recommendedName>
</protein>
<name>A0A7J5C1J9_9MICO</name>
<evidence type="ECO:0000256" key="7">
    <source>
        <dbReference type="SAM" id="Phobius"/>
    </source>
</evidence>
<dbReference type="OrthoDB" id="3178064at2"/>
<evidence type="ECO:0000259" key="8">
    <source>
        <dbReference type="Pfam" id="PF00717"/>
    </source>
</evidence>
<dbReference type="CDD" id="cd06530">
    <property type="entry name" value="S26_SPase_I"/>
    <property type="match status" value="1"/>
</dbReference>
<evidence type="ECO:0000256" key="3">
    <source>
        <dbReference type="ARBA" id="ARBA00022692"/>
    </source>
</evidence>
<evidence type="ECO:0000256" key="6">
    <source>
        <dbReference type="NCBIfam" id="TIGR02228"/>
    </source>
</evidence>
<dbReference type="GO" id="GO:0012505">
    <property type="term" value="C:endomembrane system"/>
    <property type="evidence" value="ECO:0007669"/>
    <property type="project" value="UniProtKB-SubCell"/>
</dbReference>
<dbReference type="GO" id="GO:0006465">
    <property type="term" value="P:signal peptide processing"/>
    <property type="evidence" value="ECO:0007669"/>
    <property type="project" value="UniProtKB-UniRule"/>
</dbReference>
<evidence type="ECO:0000256" key="2">
    <source>
        <dbReference type="ARBA" id="ARBA00022670"/>
    </source>
</evidence>
<dbReference type="AlphaFoldDB" id="A0A7J5C1J9"/>
<evidence type="ECO:0000313" key="9">
    <source>
        <dbReference type="EMBL" id="KAB1662498.1"/>
    </source>
</evidence>
<comment type="subcellular location">
    <subcellularLocation>
        <location evidence="1">Endomembrane system</location>
    </subcellularLocation>
</comment>
<evidence type="ECO:0000256" key="1">
    <source>
        <dbReference type="ARBA" id="ARBA00004308"/>
    </source>
</evidence>
<gene>
    <name evidence="9" type="ORF">F8O01_00690</name>
</gene>
<dbReference type="InterPro" id="IPR015927">
    <property type="entry name" value="Peptidase_S24_S26A/B/C"/>
</dbReference>
<organism evidence="9 10">
    <name type="scientific">Pseudoclavibacter chungangensis</name>
    <dbReference type="NCBI Taxonomy" id="587635"/>
    <lineage>
        <taxon>Bacteria</taxon>
        <taxon>Bacillati</taxon>
        <taxon>Actinomycetota</taxon>
        <taxon>Actinomycetes</taxon>
        <taxon>Micrococcales</taxon>
        <taxon>Microbacteriaceae</taxon>
        <taxon>Pseudoclavibacter</taxon>
    </lineage>
</organism>
<sequence length="172" mass="17941">MAGLLVLVCGVGALAIVVPALTGSTALTVLTSSMEPGLPPGTLVIVRPTPVPEIEPGDIVTYQLHSGEPTLVTHRVVQRLTTADGEVLLITKGDANADPDPDPVKAVQVRGTVWYAIPWLGHVAVLVTGRTRAVVVPIIAAALFGYAAWMLVSALRDRRAKRSDAEDGAPEG</sequence>
<proteinExistence type="predicted"/>
<reference evidence="9 10" key="1">
    <citation type="submission" date="2019-09" db="EMBL/GenBank/DDBJ databases">
        <title>Phylogeny of genus Pseudoclavibacter and closely related genus.</title>
        <authorList>
            <person name="Li Y."/>
        </authorList>
    </citation>
    <scope>NUCLEOTIDE SEQUENCE [LARGE SCALE GENOMIC DNA]</scope>
    <source>
        <strain evidence="9 10">DSM 23821</strain>
    </source>
</reference>
<dbReference type="InterPro" id="IPR001733">
    <property type="entry name" value="Peptidase_S26B"/>
</dbReference>
<keyword evidence="5 7" id="KW-0472">Membrane</keyword>
<dbReference type="EMBL" id="WBJZ01000001">
    <property type="protein sequence ID" value="KAB1662498.1"/>
    <property type="molecule type" value="Genomic_DNA"/>
</dbReference>
<dbReference type="PANTHER" id="PTHR10806:SF6">
    <property type="entry name" value="SIGNAL PEPTIDASE COMPLEX CATALYTIC SUBUNIT SEC11"/>
    <property type="match status" value="1"/>
</dbReference>
<feature type="domain" description="Peptidase S24/S26A/S26B/S26C" evidence="8">
    <location>
        <begin position="25"/>
        <end position="112"/>
    </location>
</feature>
<keyword evidence="3 7" id="KW-0812">Transmembrane</keyword>
<keyword evidence="4 7" id="KW-1133">Transmembrane helix</keyword>
<dbReference type="GO" id="GO:0016020">
    <property type="term" value="C:membrane"/>
    <property type="evidence" value="ECO:0007669"/>
    <property type="project" value="UniProtKB-UniRule"/>
</dbReference>
<feature type="transmembrane region" description="Helical" evidence="7">
    <location>
        <begin position="134"/>
        <end position="152"/>
    </location>
</feature>
<dbReference type="InterPro" id="IPR036286">
    <property type="entry name" value="LexA/Signal_pep-like_sf"/>
</dbReference>
<evidence type="ECO:0000313" key="10">
    <source>
        <dbReference type="Proteomes" id="UP000467240"/>
    </source>
</evidence>
<dbReference type="Gene3D" id="2.10.109.10">
    <property type="entry name" value="Umud Fragment, subunit A"/>
    <property type="match status" value="1"/>
</dbReference>
<dbReference type="InterPro" id="IPR019533">
    <property type="entry name" value="Peptidase_S26"/>
</dbReference>
<keyword evidence="9" id="KW-0378">Hydrolase</keyword>